<dbReference type="GeneID" id="94845524"/>
<dbReference type="InterPro" id="IPR011009">
    <property type="entry name" value="Kinase-like_dom_sf"/>
</dbReference>
<dbReference type="InterPro" id="IPR000719">
    <property type="entry name" value="Prot_kinase_dom"/>
</dbReference>
<dbReference type="RefSeq" id="XP_068350509.1">
    <property type="nucleotide sequence ID" value="XM_068510820.1"/>
</dbReference>
<dbReference type="InterPro" id="IPR008271">
    <property type="entry name" value="Ser/Thr_kinase_AS"/>
</dbReference>
<dbReference type="VEuPathDB" id="TrichDB:TRFO_36408"/>
<dbReference type="PANTHER" id="PTHR24348:SF68">
    <property type="entry name" value="SERINE_THREONINE-PROTEIN KINASE ATG1C"/>
    <property type="match status" value="1"/>
</dbReference>
<proteinExistence type="inferred from homology"/>
<dbReference type="FunFam" id="1.10.510.10:FF:000571">
    <property type="entry name" value="Maternal embryonic leucine zipper kinase"/>
    <property type="match status" value="1"/>
</dbReference>
<dbReference type="EMBL" id="MLAK01001119">
    <property type="protein sequence ID" value="OHS97372.1"/>
    <property type="molecule type" value="Genomic_DNA"/>
</dbReference>
<gene>
    <name evidence="7" type="ORF">TRFO_36408</name>
</gene>
<name>A0A1J4JJF0_9EUKA</name>
<feature type="region of interest" description="Disordered" evidence="5">
    <location>
        <begin position="1"/>
        <end position="28"/>
    </location>
</feature>
<keyword evidence="2 3" id="KW-0067">ATP-binding</keyword>
<dbReference type="Proteomes" id="UP000179807">
    <property type="component" value="Unassembled WGS sequence"/>
</dbReference>
<sequence length="402" mass="47030">MISGLLDNVKSNHPNLNEDDNQPKQLNQNEENIFNEDEIYDSARKRGYEIKEKIGKGGFSHVYIARHISCGIDYAMKVTSIDHKRVFLKEIRILRLLKHESIINIYEHFEDCGLLFIVLEYCAKGSLKTFSKTSEWKKLSEHDRKNIYYQIFSGISYIHSRGIAHLDIKPDNILIDSYNRVKISDFGISFITNSKSYEFNLYNEFDQENKEGINQFGGTPLYQAPEIQKRLRFNQYLADSWAIGITIFEVEKGYNPLRNPRMYFDLSYTNDFEFPIDDKRIWMKGLRHIISKTLVTNPDHRSSIENLIILPFFKGFGTNTKVLLPSLLTRSLPITNKNAMNSKIIILAKFNTEKKNAKSEDEMGDKVIQDKPRVLYKNKHALYQITKRPKNELKYKNPFLDQ</sequence>
<dbReference type="Pfam" id="PF00069">
    <property type="entry name" value="Pkinase"/>
    <property type="match status" value="1"/>
</dbReference>
<feature type="binding site" evidence="3">
    <location>
        <position position="77"/>
    </location>
    <ligand>
        <name>ATP</name>
        <dbReference type="ChEBI" id="CHEBI:30616"/>
    </ligand>
</feature>
<dbReference type="AlphaFoldDB" id="A0A1J4JJF0"/>
<protein>
    <submittedName>
        <fullName evidence="7">CAMK family protein kinase</fullName>
    </submittedName>
</protein>
<dbReference type="SUPFAM" id="SSF56112">
    <property type="entry name" value="Protein kinase-like (PK-like)"/>
    <property type="match status" value="1"/>
</dbReference>
<dbReference type="PROSITE" id="PS50011">
    <property type="entry name" value="PROTEIN_KINASE_DOM"/>
    <property type="match status" value="1"/>
</dbReference>
<evidence type="ECO:0000256" key="4">
    <source>
        <dbReference type="RuleBase" id="RU000304"/>
    </source>
</evidence>
<evidence type="ECO:0000256" key="3">
    <source>
        <dbReference type="PROSITE-ProRule" id="PRU10141"/>
    </source>
</evidence>
<evidence type="ECO:0000259" key="6">
    <source>
        <dbReference type="PROSITE" id="PS50011"/>
    </source>
</evidence>
<dbReference type="PROSITE" id="PS00107">
    <property type="entry name" value="PROTEIN_KINASE_ATP"/>
    <property type="match status" value="1"/>
</dbReference>
<dbReference type="InterPro" id="IPR045269">
    <property type="entry name" value="Atg1-like"/>
</dbReference>
<comment type="caution">
    <text evidence="7">The sequence shown here is derived from an EMBL/GenBank/DDBJ whole genome shotgun (WGS) entry which is preliminary data.</text>
</comment>
<evidence type="ECO:0000313" key="7">
    <source>
        <dbReference type="EMBL" id="OHS97372.1"/>
    </source>
</evidence>
<dbReference type="Gene3D" id="1.10.510.10">
    <property type="entry name" value="Transferase(Phosphotransferase) domain 1"/>
    <property type="match status" value="1"/>
</dbReference>
<reference evidence="7" key="1">
    <citation type="submission" date="2016-10" db="EMBL/GenBank/DDBJ databases">
        <authorList>
            <person name="Benchimol M."/>
            <person name="Almeida L.G."/>
            <person name="Vasconcelos A.T."/>
            <person name="Perreira-Neves A."/>
            <person name="Rosa I.A."/>
            <person name="Tasca T."/>
            <person name="Bogo M.R."/>
            <person name="de Souza W."/>
        </authorList>
    </citation>
    <scope>NUCLEOTIDE SEQUENCE [LARGE SCALE GENOMIC DNA]</scope>
    <source>
        <strain evidence="7">K</strain>
    </source>
</reference>
<keyword evidence="7" id="KW-0418">Kinase</keyword>
<evidence type="ECO:0000313" key="8">
    <source>
        <dbReference type="Proteomes" id="UP000179807"/>
    </source>
</evidence>
<dbReference type="InterPro" id="IPR017441">
    <property type="entry name" value="Protein_kinase_ATP_BS"/>
</dbReference>
<keyword evidence="7" id="KW-0808">Transferase</keyword>
<keyword evidence="1 3" id="KW-0547">Nucleotide-binding</keyword>
<organism evidence="7 8">
    <name type="scientific">Tritrichomonas foetus</name>
    <dbReference type="NCBI Taxonomy" id="1144522"/>
    <lineage>
        <taxon>Eukaryota</taxon>
        <taxon>Metamonada</taxon>
        <taxon>Parabasalia</taxon>
        <taxon>Tritrichomonadida</taxon>
        <taxon>Tritrichomonadidae</taxon>
        <taxon>Tritrichomonas</taxon>
    </lineage>
</organism>
<keyword evidence="8" id="KW-1185">Reference proteome</keyword>
<accession>A0A1J4JJF0</accession>
<dbReference type="OrthoDB" id="4062651at2759"/>
<keyword evidence="4" id="KW-0723">Serine/threonine-protein kinase</keyword>
<evidence type="ECO:0000256" key="1">
    <source>
        <dbReference type="ARBA" id="ARBA00022741"/>
    </source>
</evidence>
<dbReference type="PROSITE" id="PS00108">
    <property type="entry name" value="PROTEIN_KINASE_ST"/>
    <property type="match status" value="1"/>
</dbReference>
<dbReference type="GO" id="GO:0005737">
    <property type="term" value="C:cytoplasm"/>
    <property type="evidence" value="ECO:0007669"/>
    <property type="project" value="TreeGrafter"/>
</dbReference>
<dbReference type="GO" id="GO:0005524">
    <property type="term" value="F:ATP binding"/>
    <property type="evidence" value="ECO:0007669"/>
    <property type="project" value="UniProtKB-UniRule"/>
</dbReference>
<evidence type="ECO:0000256" key="5">
    <source>
        <dbReference type="SAM" id="MobiDB-lite"/>
    </source>
</evidence>
<evidence type="ECO:0000256" key="2">
    <source>
        <dbReference type="ARBA" id="ARBA00022840"/>
    </source>
</evidence>
<dbReference type="GO" id="GO:0010506">
    <property type="term" value="P:regulation of autophagy"/>
    <property type="evidence" value="ECO:0007669"/>
    <property type="project" value="InterPro"/>
</dbReference>
<dbReference type="PANTHER" id="PTHR24348">
    <property type="entry name" value="SERINE/THREONINE-PROTEIN KINASE UNC-51-RELATED"/>
    <property type="match status" value="1"/>
</dbReference>
<dbReference type="SMART" id="SM00220">
    <property type="entry name" value="S_TKc"/>
    <property type="match status" value="1"/>
</dbReference>
<comment type="similarity">
    <text evidence="4">Belongs to the protein kinase superfamily.</text>
</comment>
<dbReference type="GO" id="GO:0004674">
    <property type="term" value="F:protein serine/threonine kinase activity"/>
    <property type="evidence" value="ECO:0007669"/>
    <property type="project" value="UniProtKB-KW"/>
</dbReference>
<feature type="domain" description="Protein kinase" evidence="6">
    <location>
        <begin position="48"/>
        <end position="313"/>
    </location>
</feature>